<protein>
    <submittedName>
        <fullName evidence="6">Transcriptional regulator, TetR family</fullName>
    </submittedName>
</protein>
<evidence type="ECO:0000259" key="5">
    <source>
        <dbReference type="PROSITE" id="PS50977"/>
    </source>
</evidence>
<keyword evidence="1" id="KW-0805">Transcription regulation</keyword>
<dbReference type="Gene3D" id="1.10.357.10">
    <property type="entry name" value="Tetracycline Repressor, domain 2"/>
    <property type="match status" value="1"/>
</dbReference>
<feature type="domain" description="HTH tetR-type" evidence="5">
    <location>
        <begin position="4"/>
        <end position="64"/>
    </location>
</feature>
<evidence type="ECO:0000313" key="6">
    <source>
        <dbReference type="EMBL" id="EFH83621.1"/>
    </source>
</evidence>
<accession>D6TT70</accession>
<dbReference type="PRINTS" id="PR00455">
    <property type="entry name" value="HTHTETR"/>
</dbReference>
<dbReference type="InterPro" id="IPR001647">
    <property type="entry name" value="HTH_TetR"/>
</dbReference>
<dbReference type="InterPro" id="IPR036271">
    <property type="entry name" value="Tet_transcr_reg_TetR-rel_C_sf"/>
</dbReference>
<sequence length="194" mass="22072">MPGEEKRQRLIEAATQVMYQQGTHRTTLADVAQASGVPLGNVYYYFKTKDALVEAVIKARLQEIRDNLHALETLPDPWQRLKALAGIGRSFRDQLMSYGCPYATLCLELEKEETPLAQSSSELFALQVDWAEKQFRQLDFGDEARDLAVDLLANMQGIYLLLQSLRSPEMFERKLTRLEKWLDDLAASHQAALP</sequence>
<proteinExistence type="predicted"/>
<reference evidence="6 7" key="1">
    <citation type="journal article" date="2011" name="Stand. Genomic Sci.">
        <title>Non-contiguous finished genome sequence and contextual data of the filamentous soil bacterium Ktedonobacter racemifer type strain (SOSP1-21).</title>
        <authorList>
            <person name="Chang Y.J."/>
            <person name="Land M."/>
            <person name="Hauser L."/>
            <person name="Chertkov O."/>
            <person name="Del Rio T.G."/>
            <person name="Nolan M."/>
            <person name="Copeland A."/>
            <person name="Tice H."/>
            <person name="Cheng J.F."/>
            <person name="Lucas S."/>
            <person name="Han C."/>
            <person name="Goodwin L."/>
            <person name="Pitluck S."/>
            <person name="Ivanova N."/>
            <person name="Ovchinikova G."/>
            <person name="Pati A."/>
            <person name="Chen A."/>
            <person name="Palaniappan K."/>
            <person name="Mavromatis K."/>
            <person name="Liolios K."/>
            <person name="Brettin T."/>
            <person name="Fiebig A."/>
            <person name="Rohde M."/>
            <person name="Abt B."/>
            <person name="Goker M."/>
            <person name="Detter J.C."/>
            <person name="Woyke T."/>
            <person name="Bristow J."/>
            <person name="Eisen J.A."/>
            <person name="Markowitz V."/>
            <person name="Hugenholtz P."/>
            <person name="Kyrpides N.C."/>
            <person name="Klenk H.P."/>
            <person name="Lapidus A."/>
        </authorList>
    </citation>
    <scope>NUCLEOTIDE SEQUENCE [LARGE SCALE GENOMIC DNA]</scope>
    <source>
        <strain evidence="7">DSM 44963</strain>
    </source>
</reference>
<dbReference type="STRING" id="485913.Krac_4613"/>
<gene>
    <name evidence="6" type="ORF">Krac_4613</name>
</gene>
<dbReference type="AlphaFoldDB" id="D6TT70"/>
<feature type="DNA-binding region" description="H-T-H motif" evidence="4">
    <location>
        <begin position="27"/>
        <end position="46"/>
    </location>
</feature>
<keyword evidence="2 4" id="KW-0238">DNA-binding</keyword>
<dbReference type="OrthoDB" id="9814703at2"/>
<name>D6TT70_KTERA</name>
<comment type="caution">
    <text evidence="6">The sequence shown here is derived from an EMBL/GenBank/DDBJ whole genome shotgun (WGS) entry which is preliminary data.</text>
</comment>
<dbReference type="Proteomes" id="UP000004508">
    <property type="component" value="Unassembled WGS sequence"/>
</dbReference>
<dbReference type="PANTHER" id="PTHR47506:SF1">
    <property type="entry name" value="HTH-TYPE TRANSCRIPTIONAL REGULATOR YJDC"/>
    <property type="match status" value="1"/>
</dbReference>
<dbReference type="PANTHER" id="PTHR47506">
    <property type="entry name" value="TRANSCRIPTIONAL REGULATORY PROTEIN"/>
    <property type="match status" value="1"/>
</dbReference>
<evidence type="ECO:0000313" key="7">
    <source>
        <dbReference type="Proteomes" id="UP000004508"/>
    </source>
</evidence>
<dbReference type="eggNOG" id="COG1309">
    <property type="taxonomic scope" value="Bacteria"/>
</dbReference>
<dbReference type="RefSeq" id="WP_007914452.1">
    <property type="nucleotide sequence ID" value="NZ_ADVG01000003.1"/>
</dbReference>
<dbReference type="EMBL" id="ADVG01000003">
    <property type="protein sequence ID" value="EFH83621.1"/>
    <property type="molecule type" value="Genomic_DNA"/>
</dbReference>
<evidence type="ECO:0000256" key="4">
    <source>
        <dbReference type="PROSITE-ProRule" id="PRU00335"/>
    </source>
</evidence>
<keyword evidence="7" id="KW-1185">Reference proteome</keyword>
<evidence type="ECO:0000256" key="1">
    <source>
        <dbReference type="ARBA" id="ARBA00023015"/>
    </source>
</evidence>
<evidence type="ECO:0000256" key="2">
    <source>
        <dbReference type="ARBA" id="ARBA00023125"/>
    </source>
</evidence>
<dbReference type="InterPro" id="IPR009057">
    <property type="entry name" value="Homeodomain-like_sf"/>
</dbReference>
<keyword evidence="3" id="KW-0804">Transcription</keyword>
<dbReference type="SUPFAM" id="SSF46689">
    <property type="entry name" value="Homeodomain-like"/>
    <property type="match status" value="1"/>
</dbReference>
<dbReference type="Pfam" id="PF00440">
    <property type="entry name" value="TetR_N"/>
    <property type="match status" value="1"/>
</dbReference>
<dbReference type="InParanoid" id="D6TT70"/>
<dbReference type="PROSITE" id="PS50977">
    <property type="entry name" value="HTH_TETR_2"/>
    <property type="match status" value="1"/>
</dbReference>
<organism evidence="6 7">
    <name type="scientific">Ktedonobacter racemifer DSM 44963</name>
    <dbReference type="NCBI Taxonomy" id="485913"/>
    <lineage>
        <taxon>Bacteria</taxon>
        <taxon>Bacillati</taxon>
        <taxon>Chloroflexota</taxon>
        <taxon>Ktedonobacteria</taxon>
        <taxon>Ktedonobacterales</taxon>
        <taxon>Ktedonobacteraceae</taxon>
        <taxon>Ktedonobacter</taxon>
    </lineage>
</organism>
<evidence type="ECO:0000256" key="3">
    <source>
        <dbReference type="ARBA" id="ARBA00023163"/>
    </source>
</evidence>
<dbReference type="SUPFAM" id="SSF48498">
    <property type="entry name" value="Tetracyclin repressor-like, C-terminal domain"/>
    <property type="match status" value="1"/>
</dbReference>
<dbReference type="GO" id="GO:0003677">
    <property type="term" value="F:DNA binding"/>
    <property type="evidence" value="ECO:0007669"/>
    <property type="project" value="UniProtKB-UniRule"/>
</dbReference>